<dbReference type="InterPro" id="IPR013087">
    <property type="entry name" value="Znf_C2H2_type"/>
</dbReference>
<evidence type="ECO:0000256" key="1">
    <source>
        <dbReference type="ARBA" id="ARBA00004123"/>
    </source>
</evidence>
<evidence type="ECO:0000259" key="8">
    <source>
        <dbReference type="PROSITE" id="PS50157"/>
    </source>
</evidence>
<dbReference type="SUPFAM" id="SSF57667">
    <property type="entry name" value="beta-beta-alpha zinc fingers"/>
    <property type="match status" value="1"/>
</dbReference>
<evidence type="ECO:0000256" key="4">
    <source>
        <dbReference type="ARBA" id="ARBA00022771"/>
    </source>
</evidence>
<keyword evidence="2" id="KW-0479">Metal-binding</keyword>
<evidence type="ECO:0000256" key="2">
    <source>
        <dbReference type="ARBA" id="ARBA00022723"/>
    </source>
</evidence>
<keyword evidence="6" id="KW-0539">Nucleus</keyword>
<comment type="caution">
    <text evidence="9">The sequence shown here is derived from an EMBL/GenBank/DDBJ whole genome shotgun (WGS) entry which is preliminary data.</text>
</comment>
<keyword evidence="10" id="KW-1185">Reference proteome</keyword>
<proteinExistence type="predicted"/>
<dbReference type="GO" id="GO:0005634">
    <property type="term" value="C:nucleus"/>
    <property type="evidence" value="ECO:0007669"/>
    <property type="project" value="UniProtKB-SubCell"/>
</dbReference>
<dbReference type="PANTHER" id="PTHR24388">
    <property type="entry name" value="ZINC FINGER PROTEIN"/>
    <property type="match status" value="1"/>
</dbReference>
<keyword evidence="4 7" id="KW-0863">Zinc-finger</keyword>
<keyword evidence="5" id="KW-0862">Zinc</keyword>
<dbReference type="OrthoDB" id="6249959at2759"/>
<reference evidence="9" key="1">
    <citation type="submission" date="2020-06" db="EMBL/GenBank/DDBJ databases">
        <title>Draft genome of Bugula neritina, a colonial animal packing powerful symbionts and potential medicines.</title>
        <authorList>
            <person name="Rayko M."/>
        </authorList>
    </citation>
    <scope>NUCLEOTIDE SEQUENCE [LARGE SCALE GENOMIC DNA]</scope>
    <source>
        <strain evidence="9">Kwan_BN1</strain>
    </source>
</reference>
<dbReference type="GO" id="GO:0000978">
    <property type="term" value="F:RNA polymerase II cis-regulatory region sequence-specific DNA binding"/>
    <property type="evidence" value="ECO:0007669"/>
    <property type="project" value="TreeGrafter"/>
</dbReference>
<gene>
    <name evidence="9" type="ORF">EB796_014687</name>
</gene>
<dbReference type="GO" id="GO:0008270">
    <property type="term" value="F:zinc ion binding"/>
    <property type="evidence" value="ECO:0007669"/>
    <property type="project" value="UniProtKB-KW"/>
</dbReference>
<dbReference type="InterPro" id="IPR050527">
    <property type="entry name" value="Snail/Krueppel_Znf"/>
</dbReference>
<keyword evidence="3" id="KW-0677">Repeat</keyword>
<protein>
    <recommendedName>
        <fullName evidence="8">C2H2-type domain-containing protein</fullName>
    </recommendedName>
</protein>
<name>A0A7J7JN26_BUGNE</name>
<comment type="subcellular location">
    <subcellularLocation>
        <location evidence="1">Nucleus</location>
    </subcellularLocation>
</comment>
<sequence>MTSFIPSPVAASTEPTSFNSSVRVKSVSDDDCNSLLPSMAAIDLSLKSSLVFESDPESHIDSVHSIERVKGHAYTYTIDNECTPQAAPLNLSTRPMILQQTSPNLKKQIKHRDTSHWFKGSRSKTGHSSKGVNACTPDDIIPIFPSKRPIKCHVCSKVVRADNFKIHLRSHTGEKPYQCPICPFRSANPSSMPKHIRLHSRGRQMYVCSKCPFNTMYKSSYTVHLKTHPAL</sequence>
<evidence type="ECO:0000313" key="9">
    <source>
        <dbReference type="EMBL" id="KAF6027004.1"/>
    </source>
</evidence>
<evidence type="ECO:0000256" key="7">
    <source>
        <dbReference type="PROSITE-ProRule" id="PRU00042"/>
    </source>
</evidence>
<dbReference type="PROSITE" id="PS50157">
    <property type="entry name" value="ZINC_FINGER_C2H2_2"/>
    <property type="match status" value="1"/>
</dbReference>
<dbReference type="Gene3D" id="3.30.160.60">
    <property type="entry name" value="Classic Zinc Finger"/>
    <property type="match status" value="2"/>
</dbReference>
<evidence type="ECO:0000313" key="10">
    <source>
        <dbReference type="Proteomes" id="UP000593567"/>
    </source>
</evidence>
<dbReference type="PANTHER" id="PTHR24388:SF54">
    <property type="entry name" value="PROTEIN ESCARGOT"/>
    <property type="match status" value="1"/>
</dbReference>
<dbReference type="SMART" id="SM00355">
    <property type="entry name" value="ZnF_C2H2"/>
    <property type="match status" value="3"/>
</dbReference>
<dbReference type="EMBL" id="VXIV02002164">
    <property type="protein sequence ID" value="KAF6027004.1"/>
    <property type="molecule type" value="Genomic_DNA"/>
</dbReference>
<dbReference type="Proteomes" id="UP000593567">
    <property type="component" value="Unassembled WGS sequence"/>
</dbReference>
<evidence type="ECO:0000256" key="5">
    <source>
        <dbReference type="ARBA" id="ARBA00022833"/>
    </source>
</evidence>
<accession>A0A7J7JN26</accession>
<dbReference type="Pfam" id="PF00096">
    <property type="entry name" value="zf-C2H2"/>
    <property type="match status" value="1"/>
</dbReference>
<dbReference type="InterPro" id="IPR036236">
    <property type="entry name" value="Znf_C2H2_sf"/>
</dbReference>
<dbReference type="GO" id="GO:0000981">
    <property type="term" value="F:DNA-binding transcription factor activity, RNA polymerase II-specific"/>
    <property type="evidence" value="ECO:0007669"/>
    <property type="project" value="TreeGrafter"/>
</dbReference>
<evidence type="ECO:0000256" key="3">
    <source>
        <dbReference type="ARBA" id="ARBA00022737"/>
    </source>
</evidence>
<organism evidence="9 10">
    <name type="scientific">Bugula neritina</name>
    <name type="common">Brown bryozoan</name>
    <name type="synonym">Sertularia neritina</name>
    <dbReference type="NCBI Taxonomy" id="10212"/>
    <lineage>
        <taxon>Eukaryota</taxon>
        <taxon>Metazoa</taxon>
        <taxon>Spiralia</taxon>
        <taxon>Lophotrochozoa</taxon>
        <taxon>Bryozoa</taxon>
        <taxon>Gymnolaemata</taxon>
        <taxon>Cheilostomatida</taxon>
        <taxon>Flustrina</taxon>
        <taxon>Buguloidea</taxon>
        <taxon>Bugulidae</taxon>
        <taxon>Bugula</taxon>
    </lineage>
</organism>
<feature type="domain" description="C2H2-type" evidence="8">
    <location>
        <begin position="177"/>
        <end position="204"/>
    </location>
</feature>
<evidence type="ECO:0000256" key="6">
    <source>
        <dbReference type="ARBA" id="ARBA00023242"/>
    </source>
</evidence>
<dbReference type="AlphaFoldDB" id="A0A7J7JN26"/>